<dbReference type="KEGG" id="bze:COCCADRAFT_83585"/>
<feature type="non-terminal residue" evidence="1">
    <location>
        <position position="1"/>
    </location>
</feature>
<sequence length="105" mass="11841">VALRARLDTDRLGMVGWRSTIPALATDAQAPQFTTLCRGQLLTTTAQWHFTKFANMNFPETDIVQIPLEYVHDIRDTASSDQTRLVTPKIRSPCCGIQRITHTNQ</sequence>
<dbReference type="RefSeq" id="XP_007707513.1">
    <property type="nucleotide sequence ID" value="XM_007709323.1"/>
</dbReference>
<keyword evidence="2" id="KW-1185">Reference proteome</keyword>
<reference evidence="1 2" key="1">
    <citation type="journal article" date="2013" name="PLoS Genet.">
        <title>Comparative genome structure, secondary metabolite, and effector coding capacity across Cochliobolus pathogens.</title>
        <authorList>
            <person name="Condon B.J."/>
            <person name="Leng Y."/>
            <person name="Wu D."/>
            <person name="Bushley K.E."/>
            <person name="Ohm R.A."/>
            <person name="Otillar R."/>
            <person name="Martin J."/>
            <person name="Schackwitz W."/>
            <person name="Grimwood J."/>
            <person name="MohdZainudin N."/>
            <person name="Xue C."/>
            <person name="Wang R."/>
            <person name="Manning V.A."/>
            <person name="Dhillon B."/>
            <person name="Tu Z.J."/>
            <person name="Steffenson B.J."/>
            <person name="Salamov A."/>
            <person name="Sun H."/>
            <person name="Lowry S."/>
            <person name="LaButti K."/>
            <person name="Han J."/>
            <person name="Copeland A."/>
            <person name="Lindquist E."/>
            <person name="Barry K."/>
            <person name="Schmutz J."/>
            <person name="Baker S.E."/>
            <person name="Ciuffetti L.M."/>
            <person name="Grigoriev I.V."/>
            <person name="Zhong S."/>
            <person name="Turgeon B.G."/>
        </authorList>
    </citation>
    <scope>NUCLEOTIDE SEQUENCE [LARGE SCALE GENOMIC DNA]</scope>
    <source>
        <strain evidence="1 2">26-R-13</strain>
    </source>
</reference>
<accession>W6YKI5</accession>
<dbReference type="AlphaFoldDB" id="W6YKI5"/>
<dbReference type="EMBL" id="KI964544">
    <property type="protein sequence ID" value="EUC38195.1"/>
    <property type="molecule type" value="Genomic_DNA"/>
</dbReference>
<proteinExistence type="predicted"/>
<protein>
    <submittedName>
        <fullName evidence="1">Uncharacterized protein</fullName>
    </submittedName>
</protein>
<name>W6YKI5_COCC2</name>
<dbReference type="Proteomes" id="UP000053841">
    <property type="component" value="Unassembled WGS sequence"/>
</dbReference>
<gene>
    <name evidence="1" type="ORF">COCCADRAFT_83585</name>
</gene>
<organism evidence="1 2">
    <name type="scientific">Cochliobolus carbonum (strain 26-R-13)</name>
    <name type="common">Maize leaf spot fungus</name>
    <name type="synonym">Bipolaris zeicola</name>
    <dbReference type="NCBI Taxonomy" id="930089"/>
    <lineage>
        <taxon>Eukaryota</taxon>
        <taxon>Fungi</taxon>
        <taxon>Dikarya</taxon>
        <taxon>Ascomycota</taxon>
        <taxon>Pezizomycotina</taxon>
        <taxon>Dothideomycetes</taxon>
        <taxon>Pleosporomycetidae</taxon>
        <taxon>Pleosporales</taxon>
        <taxon>Pleosporineae</taxon>
        <taxon>Pleosporaceae</taxon>
        <taxon>Bipolaris</taxon>
    </lineage>
</organism>
<evidence type="ECO:0000313" key="1">
    <source>
        <dbReference type="EMBL" id="EUC38195.1"/>
    </source>
</evidence>
<dbReference type="GeneID" id="19151605"/>
<dbReference type="HOGENOM" id="CLU_2242852_0_0_1"/>
<evidence type="ECO:0000313" key="2">
    <source>
        <dbReference type="Proteomes" id="UP000053841"/>
    </source>
</evidence>